<organism evidence="1">
    <name type="scientific">marine sediment metagenome</name>
    <dbReference type="NCBI Taxonomy" id="412755"/>
    <lineage>
        <taxon>unclassified sequences</taxon>
        <taxon>metagenomes</taxon>
        <taxon>ecological metagenomes</taxon>
    </lineage>
</organism>
<protein>
    <submittedName>
        <fullName evidence="1">Uncharacterized protein</fullName>
    </submittedName>
</protein>
<evidence type="ECO:0000313" key="1">
    <source>
        <dbReference type="EMBL" id="KKL64182.1"/>
    </source>
</evidence>
<reference evidence="1" key="1">
    <citation type="journal article" date="2015" name="Nature">
        <title>Complex archaea that bridge the gap between prokaryotes and eukaryotes.</title>
        <authorList>
            <person name="Spang A."/>
            <person name="Saw J.H."/>
            <person name="Jorgensen S.L."/>
            <person name="Zaremba-Niedzwiedzka K."/>
            <person name="Martijn J."/>
            <person name="Lind A.E."/>
            <person name="van Eijk R."/>
            <person name="Schleper C."/>
            <person name="Guy L."/>
            <person name="Ettema T.J."/>
        </authorList>
    </citation>
    <scope>NUCLEOTIDE SEQUENCE</scope>
</reference>
<dbReference type="EMBL" id="LAZR01027924">
    <property type="protein sequence ID" value="KKL64182.1"/>
    <property type="molecule type" value="Genomic_DNA"/>
</dbReference>
<accession>A0A0F9GLY8</accession>
<proteinExistence type="predicted"/>
<sequence>MKGKENILKDSDLELFQKIQNRMASRVGEQREYAGRELTYNEIEYKCAIVCIEILNSLDTYAINQIIERTRNDMGMPWINNRERLNYYEKFHNNLMALLPSRFTTSDLKGDE</sequence>
<name>A0A0F9GLY8_9ZZZZ</name>
<gene>
    <name evidence="1" type="ORF">LCGC14_2167620</name>
</gene>
<comment type="caution">
    <text evidence="1">The sequence shown here is derived from an EMBL/GenBank/DDBJ whole genome shotgun (WGS) entry which is preliminary data.</text>
</comment>
<dbReference type="AlphaFoldDB" id="A0A0F9GLY8"/>